<accession>A0A840E2Q2</accession>
<dbReference type="EMBL" id="JACIFF010000001">
    <property type="protein sequence ID" value="MBB4078002.1"/>
    <property type="molecule type" value="Genomic_DNA"/>
</dbReference>
<dbReference type="Gene3D" id="2.40.160.20">
    <property type="match status" value="1"/>
</dbReference>
<evidence type="ECO:0000259" key="3">
    <source>
        <dbReference type="Pfam" id="PF13505"/>
    </source>
</evidence>
<dbReference type="InterPro" id="IPR011250">
    <property type="entry name" value="OMP/PagP_B-barrel"/>
</dbReference>
<comment type="caution">
    <text evidence="4">The sequence shown here is derived from an EMBL/GenBank/DDBJ whole genome shotgun (WGS) entry which is preliminary data.</text>
</comment>
<keyword evidence="1 2" id="KW-0732">Signal</keyword>
<feature type="signal peptide" evidence="2">
    <location>
        <begin position="1"/>
        <end position="18"/>
    </location>
</feature>
<sequence>MKSHLLFALLLLTLTLAAQDREGNVYLSGNTGLEYSKLGSKDASIYGYPTNLLQRFAGIRAHSFRSGYFLSNRFLLGARVDYINPTADPTYRYDYEGALRVKPFLRYYFLDHKSAPLSFFGELGFSTLGLGNATRFETDFHLGLGAELVVGPGVLGTANLNYDANADGVNYTNLVVGLNALTGQLQGAPTVASVRKGTFSSHGPYGRIAYGRNQSGINLTANFSLALTPRIGYFLLDGLMVEAAIDLLHNQYRVERDRANFNQGDLSLTDTELGVLLHYYPLRQGKVLPYVNAGWGYLELRQKVEGINGRFDETVSSPVWQAGVGALYFLSSQLALDLALNYNTGNASFKDGTPFVDGIQQRQFRGAVGLRFYLPAR</sequence>
<dbReference type="AlphaFoldDB" id="A0A840E2Q2"/>
<feature type="domain" description="Outer membrane protein beta-barrel" evidence="3">
    <location>
        <begin position="202"/>
        <end position="372"/>
    </location>
</feature>
<keyword evidence="5" id="KW-1185">Reference proteome</keyword>
<dbReference type="InterPro" id="IPR027385">
    <property type="entry name" value="Beta-barrel_OMP"/>
</dbReference>
<dbReference type="SUPFAM" id="SSF56925">
    <property type="entry name" value="OMPA-like"/>
    <property type="match status" value="1"/>
</dbReference>
<dbReference type="Pfam" id="PF13505">
    <property type="entry name" value="OMP_b-brl"/>
    <property type="match status" value="1"/>
</dbReference>
<evidence type="ECO:0000313" key="5">
    <source>
        <dbReference type="Proteomes" id="UP000576209"/>
    </source>
</evidence>
<feature type="chain" id="PRO_5032707494" evidence="2">
    <location>
        <begin position="19"/>
        <end position="377"/>
    </location>
</feature>
<dbReference type="Proteomes" id="UP000576209">
    <property type="component" value="Unassembled WGS sequence"/>
</dbReference>
<organism evidence="4 5">
    <name type="scientific">Neolewinella aquimaris</name>
    <dbReference type="NCBI Taxonomy" id="1835722"/>
    <lineage>
        <taxon>Bacteria</taxon>
        <taxon>Pseudomonadati</taxon>
        <taxon>Bacteroidota</taxon>
        <taxon>Saprospiria</taxon>
        <taxon>Saprospirales</taxon>
        <taxon>Lewinellaceae</taxon>
        <taxon>Neolewinella</taxon>
    </lineage>
</organism>
<reference evidence="4 5" key="1">
    <citation type="submission" date="2020-08" db="EMBL/GenBank/DDBJ databases">
        <title>Genomic Encyclopedia of Type Strains, Phase IV (KMG-IV): sequencing the most valuable type-strain genomes for metagenomic binning, comparative biology and taxonomic classification.</title>
        <authorList>
            <person name="Goeker M."/>
        </authorList>
    </citation>
    <scope>NUCLEOTIDE SEQUENCE [LARGE SCALE GENOMIC DNA]</scope>
    <source>
        <strain evidence="4 5">DSM 105137</strain>
    </source>
</reference>
<protein>
    <submittedName>
        <fullName evidence="4">Opacity protein-like surface antigen</fullName>
    </submittedName>
</protein>
<evidence type="ECO:0000313" key="4">
    <source>
        <dbReference type="EMBL" id="MBB4078002.1"/>
    </source>
</evidence>
<proteinExistence type="predicted"/>
<name>A0A840E2Q2_9BACT</name>
<evidence type="ECO:0000256" key="1">
    <source>
        <dbReference type="ARBA" id="ARBA00022729"/>
    </source>
</evidence>
<gene>
    <name evidence="4" type="ORF">GGR28_000603</name>
</gene>
<evidence type="ECO:0000256" key="2">
    <source>
        <dbReference type="SAM" id="SignalP"/>
    </source>
</evidence>
<dbReference type="RefSeq" id="WP_183494234.1">
    <property type="nucleotide sequence ID" value="NZ_JACIFF010000001.1"/>
</dbReference>